<dbReference type="InterPro" id="IPR057336">
    <property type="entry name" value="GerAC_N"/>
</dbReference>
<evidence type="ECO:0000313" key="3">
    <source>
        <dbReference type="Proteomes" id="UP000196877"/>
    </source>
</evidence>
<dbReference type="Proteomes" id="UP000196877">
    <property type="component" value="Chromosome"/>
</dbReference>
<reference evidence="2 3" key="1">
    <citation type="submission" date="2017-06" db="EMBL/GenBank/DDBJ databases">
        <title>Genome sequence of Bacillus sonorensis strain SRCM101395.</title>
        <authorList>
            <person name="Cho S.H."/>
        </authorList>
    </citation>
    <scope>NUCLEOTIDE SEQUENCE [LARGE SCALE GENOMIC DNA]</scope>
    <source>
        <strain evidence="2 3">SRCM101395</strain>
    </source>
</reference>
<organism evidence="2 3">
    <name type="scientific">Bacillus sonorensis</name>
    <dbReference type="NCBI Taxonomy" id="119858"/>
    <lineage>
        <taxon>Bacteria</taxon>
        <taxon>Bacillati</taxon>
        <taxon>Bacillota</taxon>
        <taxon>Bacilli</taxon>
        <taxon>Bacillales</taxon>
        <taxon>Bacillaceae</taxon>
        <taxon>Bacillus</taxon>
    </lineage>
</organism>
<evidence type="ECO:0000313" key="2">
    <source>
        <dbReference type="EMBL" id="ASB91061.1"/>
    </source>
</evidence>
<proteinExistence type="predicted"/>
<dbReference type="PROSITE" id="PS51257">
    <property type="entry name" value="PROKAR_LIPOPROTEIN"/>
    <property type="match status" value="1"/>
</dbReference>
<gene>
    <name evidence="2" type="ORF">S101395_04573</name>
</gene>
<dbReference type="EMBL" id="CP021920">
    <property type="protein sequence ID" value="ASB91061.1"/>
    <property type="molecule type" value="Genomic_DNA"/>
</dbReference>
<keyword evidence="3" id="KW-1185">Reference proteome</keyword>
<feature type="domain" description="Spore germination protein N-terminal" evidence="1">
    <location>
        <begin position="22"/>
        <end position="67"/>
    </location>
</feature>
<protein>
    <submittedName>
        <fullName evidence="2">Spore germination protein KC</fullName>
    </submittedName>
</protein>
<sequence>MNRSIKVLIMLAAVILLQGCWDKKELTDLLLISAIGIDKGEKTKYELSFQIVNPINVTGGLQGGREETARP</sequence>
<dbReference type="PANTHER" id="PTHR35789">
    <property type="entry name" value="SPORE GERMINATION PROTEIN B3"/>
    <property type="match status" value="1"/>
</dbReference>
<name>A0ABM6LNQ5_9BACI</name>
<dbReference type="InterPro" id="IPR008844">
    <property type="entry name" value="Spore_GerAC-like"/>
</dbReference>
<dbReference type="Pfam" id="PF25198">
    <property type="entry name" value="Spore_GerAC_N"/>
    <property type="match status" value="1"/>
</dbReference>
<dbReference type="PANTHER" id="PTHR35789:SF1">
    <property type="entry name" value="SPORE GERMINATION PROTEIN B3"/>
    <property type="match status" value="1"/>
</dbReference>
<accession>A0ABM6LNQ5</accession>
<evidence type="ECO:0000259" key="1">
    <source>
        <dbReference type="Pfam" id="PF25198"/>
    </source>
</evidence>